<name>A0A4Y8WU95_9MICC</name>
<reference evidence="4 5" key="1">
    <citation type="submission" date="2020-08" db="EMBL/GenBank/DDBJ databases">
        <title>Sequencing the genomes of 1000 actinobacteria strains.</title>
        <authorList>
            <person name="Klenk H.-P."/>
        </authorList>
    </citation>
    <scope>NUCLEOTIDE SEQUENCE [LARGE SCALE GENOMIC DNA]</scope>
    <source>
        <strain evidence="4 5">DSM 19079</strain>
    </source>
</reference>
<evidence type="ECO:0000256" key="3">
    <source>
        <dbReference type="SAM" id="Phobius"/>
    </source>
</evidence>
<protein>
    <submittedName>
        <fullName evidence="4">Cell division protein FtsB</fullName>
    </submittedName>
</protein>
<dbReference type="InterPro" id="IPR007060">
    <property type="entry name" value="FtsL/DivIC"/>
</dbReference>
<evidence type="ECO:0000256" key="2">
    <source>
        <dbReference type="SAM" id="MobiDB-lite"/>
    </source>
</evidence>
<dbReference type="Pfam" id="PF04977">
    <property type="entry name" value="DivIC"/>
    <property type="match status" value="1"/>
</dbReference>
<keyword evidence="3" id="KW-1133">Transmembrane helix</keyword>
<dbReference type="EMBL" id="JACHMC010000001">
    <property type="protein sequence ID" value="MBB4883343.1"/>
    <property type="molecule type" value="Genomic_DNA"/>
</dbReference>
<feature type="region of interest" description="Disordered" evidence="2">
    <location>
        <begin position="211"/>
        <end position="231"/>
    </location>
</feature>
<accession>A0A4Y8WU95</accession>
<dbReference type="RefSeq" id="WP_135030943.1">
    <property type="nucleotide sequence ID" value="NZ_BMLA01000002.1"/>
</dbReference>
<feature type="compositionally biased region" description="Basic and acidic residues" evidence="2">
    <location>
        <begin position="57"/>
        <end position="71"/>
    </location>
</feature>
<organism evidence="4 5">
    <name type="scientific">Micrococcus flavus</name>
    <dbReference type="NCBI Taxonomy" id="384602"/>
    <lineage>
        <taxon>Bacteria</taxon>
        <taxon>Bacillati</taxon>
        <taxon>Actinomycetota</taxon>
        <taxon>Actinomycetes</taxon>
        <taxon>Micrococcales</taxon>
        <taxon>Micrococcaceae</taxon>
        <taxon>Micrococcus</taxon>
    </lineage>
</organism>
<keyword evidence="4" id="KW-0131">Cell cycle</keyword>
<dbReference type="OrthoDB" id="5187715at2"/>
<keyword evidence="1" id="KW-0175">Coiled coil</keyword>
<feature type="region of interest" description="Disordered" evidence="2">
    <location>
        <begin position="1"/>
        <end position="102"/>
    </location>
</feature>
<evidence type="ECO:0000256" key="1">
    <source>
        <dbReference type="SAM" id="Coils"/>
    </source>
</evidence>
<evidence type="ECO:0000313" key="4">
    <source>
        <dbReference type="EMBL" id="MBB4883343.1"/>
    </source>
</evidence>
<feature type="coiled-coil region" evidence="1">
    <location>
        <begin position="151"/>
        <end position="181"/>
    </location>
</feature>
<feature type="compositionally biased region" description="Basic and acidic residues" evidence="2">
    <location>
        <begin position="92"/>
        <end position="102"/>
    </location>
</feature>
<dbReference type="GO" id="GO:0051301">
    <property type="term" value="P:cell division"/>
    <property type="evidence" value="ECO:0007669"/>
    <property type="project" value="UniProtKB-KW"/>
</dbReference>
<dbReference type="AlphaFoldDB" id="A0A4Y8WU95"/>
<keyword evidence="3" id="KW-0472">Membrane</keyword>
<evidence type="ECO:0000313" key="5">
    <source>
        <dbReference type="Proteomes" id="UP000560081"/>
    </source>
</evidence>
<proteinExistence type="predicted"/>
<sequence>MSPRRPRLPRVAAAEPEVVAAPPRRPAARPAPEARPVLVEPTPPVAAPVEPDGGEVIDLRRAQRHREEETALHAQAHRRTQERRAASRAARSRLEDDRAEDRMRAARVAGARRRAPLPEPVPARQITGRSLVVVAVLLIAAVLVAPTARLLLNQRLEIAAMEQEIAEQERLHAEYEEQIRRWDDPQYVAQQARERLGLVMPGETLYTATHLPEEDTAAEEPAGGPEEEGVNARLPWVEGLWDSAVRAATE</sequence>
<keyword evidence="4" id="KW-0132">Cell division</keyword>
<gene>
    <name evidence="4" type="ORF">BJ976_001694</name>
</gene>
<feature type="transmembrane region" description="Helical" evidence="3">
    <location>
        <begin position="131"/>
        <end position="152"/>
    </location>
</feature>
<feature type="compositionally biased region" description="Low complexity" evidence="2">
    <location>
        <begin position="9"/>
        <end position="40"/>
    </location>
</feature>
<comment type="caution">
    <text evidence="4">The sequence shown here is derived from an EMBL/GenBank/DDBJ whole genome shotgun (WGS) entry which is preliminary data.</text>
</comment>
<dbReference type="Proteomes" id="UP000560081">
    <property type="component" value="Unassembled WGS sequence"/>
</dbReference>
<keyword evidence="5" id="KW-1185">Reference proteome</keyword>
<keyword evidence="3" id="KW-0812">Transmembrane</keyword>